<feature type="region of interest" description="Disordered" evidence="1">
    <location>
        <begin position="1"/>
        <end position="24"/>
    </location>
</feature>
<feature type="compositionally biased region" description="Polar residues" evidence="1">
    <location>
        <begin position="1"/>
        <end position="10"/>
    </location>
</feature>
<comment type="caution">
    <text evidence="2">The sequence shown here is derived from an EMBL/GenBank/DDBJ whole genome shotgun (WGS) entry which is preliminary data.</text>
</comment>
<dbReference type="Proteomes" id="UP000292702">
    <property type="component" value="Unassembled WGS sequence"/>
</dbReference>
<dbReference type="EMBL" id="RWJN01000638">
    <property type="protein sequence ID" value="TCD60212.1"/>
    <property type="molecule type" value="Genomic_DNA"/>
</dbReference>
<feature type="non-terminal residue" evidence="2">
    <location>
        <position position="1"/>
    </location>
</feature>
<gene>
    <name evidence="2" type="ORF">EIP91_010548</name>
</gene>
<evidence type="ECO:0000313" key="3">
    <source>
        <dbReference type="Proteomes" id="UP000292702"/>
    </source>
</evidence>
<accession>A0A4R0R0H8</accession>
<proteinExistence type="predicted"/>
<evidence type="ECO:0000313" key="2">
    <source>
        <dbReference type="EMBL" id="TCD60212.1"/>
    </source>
</evidence>
<protein>
    <submittedName>
        <fullName evidence="2">Uncharacterized protein</fullName>
    </submittedName>
</protein>
<feature type="region of interest" description="Disordered" evidence="1">
    <location>
        <begin position="44"/>
        <end position="84"/>
    </location>
</feature>
<feature type="compositionally biased region" description="Basic residues" evidence="1">
    <location>
        <begin position="74"/>
        <end position="84"/>
    </location>
</feature>
<organism evidence="2 3">
    <name type="scientific">Steccherinum ochraceum</name>
    <dbReference type="NCBI Taxonomy" id="92696"/>
    <lineage>
        <taxon>Eukaryota</taxon>
        <taxon>Fungi</taxon>
        <taxon>Dikarya</taxon>
        <taxon>Basidiomycota</taxon>
        <taxon>Agaricomycotina</taxon>
        <taxon>Agaricomycetes</taxon>
        <taxon>Polyporales</taxon>
        <taxon>Steccherinaceae</taxon>
        <taxon>Steccherinum</taxon>
    </lineage>
</organism>
<feature type="compositionally biased region" description="Polar residues" evidence="1">
    <location>
        <begin position="44"/>
        <end position="53"/>
    </location>
</feature>
<evidence type="ECO:0000256" key="1">
    <source>
        <dbReference type="SAM" id="MobiDB-lite"/>
    </source>
</evidence>
<reference evidence="2 3" key="1">
    <citation type="submission" date="2018-11" db="EMBL/GenBank/DDBJ databases">
        <title>Genome assembly of Steccherinum ochraceum LE-BIN_3174, the white-rot fungus of the Steccherinaceae family (The Residual Polyporoid clade, Polyporales, Basidiomycota).</title>
        <authorList>
            <person name="Fedorova T.V."/>
            <person name="Glazunova O.A."/>
            <person name="Landesman E.O."/>
            <person name="Moiseenko K.V."/>
            <person name="Psurtseva N.V."/>
            <person name="Savinova O.S."/>
            <person name="Shakhova N.V."/>
            <person name="Tyazhelova T.V."/>
            <person name="Vasina D.V."/>
        </authorList>
    </citation>
    <scope>NUCLEOTIDE SEQUENCE [LARGE SCALE GENOMIC DNA]</scope>
    <source>
        <strain evidence="2 3">LE-BIN_3174</strain>
    </source>
</reference>
<dbReference type="AlphaFoldDB" id="A0A4R0R0H8"/>
<keyword evidence="3" id="KW-1185">Reference proteome</keyword>
<name>A0A4R0R0H8_9APHY</name>
<sequence>SAKPSVSASTGHIAGPSTSRTTRSLTRLQISDAKTSFAAALTTRASTGASATNAVPVELATPGRRSSRNSRALARPKKWRGSDR</sequence>